<dbReference type="KEGG" id="dru:Desru_1961"/>
<accession>F6DUT0</accession>
<reference evidence="2 3" key="2">
    <citation type="journal article" date="2012" name="Stand. Genomic Sci.">
        <title>Complete genome sequence of the sulfate-reducing firmicute Desulfotomaculum ruminis type strain (DL(T)).</title>
        <authorList>
            <person name="Spring S."/>
            <person name="Visser M."/>
            <person name="Lu M."/>
            <person name="Copeland A."/>
            <person name="Lapidus A."/>
            <person name="Lucas S."/>
            <person name="Cheng J.F."/>
            <person name="Han C."/>
            <person name="Tapia R."/>
            <person name="Goodwin L.A."/>
            <person name="Pitluck S."/>
            <person name="Ivanova N."/>
            <person name="Land M."/>
            <person name="Hauser L."/>
            <person name="Larimer F."/>
            <person name="Rohde M."/>
            <person name="Goker M."/>
            <person name="Detter J.C."/>
            <person name="Kyrpides N.C."/>
            <person name="Woyke T."/>
            <person name="Schaap P.J."/>
            <person name="Plugge C.M."/>
            <person name="Muyzer G."/>
            <person name="Kuever J."/>
            <person name="Pereira I.A."/>
            <person name="Parshina S.N."/>
            <person name="Bernier-Latmani R."/>
            <person name="Stams A.J."/>
            <person name="Klenk H.P."/>
        </authorList>
    </citation>
    <scope>NUCLEOTIDE SEQUENCE [LARGE SCALE GENOMIC DNA]</scope>
    <source>
        <strain evidence="3">ATCC 23193 / DSM 2154 / NCIB 8452 / DL</strain>
    </source>
</reference>
<gene>
    <name evidence="2" type="ordered locus">Desru_1961</name>
</gene>
<evidence type="ECO:0000313" key="2">
    <source>
        <dbReference type="EMBL" id="AEG60218.1"/>
    </source>
</evidence>
<evidence type="ECO:0000313" key="3">
    <source>
        <dbReference type="Proteomes" id="UP000009234"/>
    </source>
</evidence>
<name>F6DUT0_DESRL</name>
<dbReference type="eggNOG" id="COG0455">
    <property type="taxonomic scope" value="Bacteria"/>
</dbReference>
<dbReference type="InterPro" id="IPR027417">
    <property type="entry name" value="P-loop_NTPase"/>
</dbReference>
<dbReference type="OrthoDB" id="1804818at2"/>
<reference evidence="3" key="1">
    <citation type="submission" date="2011-05" db="EMBL/GenBank/DDBJ databases">
        <title>Complete sequence of Desulfotomaculum ruminis DSM 2154.</title>
        <authorList>
            <person name="Lucas S."/>
            <person name="Copeland A."/>
            <person name="Lapidus A."/>
            <person name="Cheng J.-F."/>
            <person name="Goodwin L."/>
            <person name="Pitluck S."/>
            <person name="Lu M."/>
            <person name="Detter J.C."/>
            <person name="Han C."/>
            <person name="Tapia R."/>
            <person name="Land M."/>
            <person name="Hauser L."/>
            <person name="Kyrpides N."/>
            <person name="Ivanova N."/>
            <person name="Mikhailova N."/>
            <person name="Pagani I."/>
            <person name="Stams A.J.M."/>
            <person name="Plugge C.M."/>
            <person name="Muyzer G."/>
            <person name="Kuever J."/>
            <person name="Parshina S.N."/>
            <person name="Ivanova A.E."/>
            <person name="Nazina T.N."/>
            <person name="Brambilla E."/>
            <person name="Spring S."/>
            <person name="Klenk H.-P."/>
            <person name="Woyke T."/>
        </authorList>
    </citation>
    <scope>NUCLEOTIDE SEQUENCE [LARGE SCALE GENOMIC DNA]</scope>
    <source>
        <strain evidence="3">ATCC 23193 / DSM 2154 / NCIB 8452 / DL</strain>
    </source>
</reference>
<dbReference type="AlphaFoldDB" id="F6DUT0"/>
<keyword evidence="3" id="KW-1185">Reference proteome</keyword>
<dbReference type="RefSeq" id="WP_013841980.1">
    <property type="nucleotide sequence ID" value="NC_015589.1"/>
</dbReference>
<feature type="domain" description="AAA" evidence="1">
    <location>
        <begin position="13"/>
        <end position="171"/>
    </location>
</feature>
<dbReference type="HOGENOM" id="CLU_1097224_0_0_9"/>
<sequence>MKTVVIHSIHPREGKTKIAKELAGFVQLQGRQVILADLDFIADPHRRALGLPSKPNLEDLLQEITKQSDTKPFFDIQFSKEQLEEFFLNHQSGLKVLSSENSKKLANDEDIAQKLRTTVRNLKKMPYDLLILDTDSSNRDYNQVVLQEADLVLIVMDNFRYNVKDLVHYLRDLNDMGYDTDHFRIVLNKIPNPLQIPVEELEKESGLKVMGIIPVLSGSISPSYDTQTEDIHLIVSQPEKNPSFVQAIGSVVDELGILS</sequence>
<dbReference type="SUPFAM" id="SSF52540">
    <property type="entry name" value="P-loop containing nucleoside triphosphate hydrolases"/>
    <property type="match status" value="1"/>
</dbReference>
<proteinExistence type="predicted"/>
<dbReference type="EMBL" id="CP002780">
    <property type="protein sequence ID" value="AEG60218.1"/>
    <property type="molecule type" value="Genomic_DNA"/>
</dbReference>
<dbReference type="STRING" id="696281.Desru_1961"/>
<protein>
    <recommendedName>
        <fullName evidence="1">AAA domain-containing protein</fullName>
    </recommendedName>
</protein>
<organism evidence="2 3">
    <name type="scientific">Desulforamulus ruminis (strain ATCC 23193 / DSM 2154 / NCIMB 8452 / DL)</name>
    <name type="common">Desulfotomaculum ruminis</name>
    <dbReference type="NCBI Taxonomy" id="696281"/>
    <lineage>
        <taxon>Bacteria</taxon>
        <taxon>Bacillati</taxon>
        <taxon>Bacillota</taxon>
        <taxon>Clostridia</taxon>
        <taxon>Eubacteriales</taxon>
        <taxon>Peptococcaceae</taxon>
        <taxon>Desulforamulus</taxon>
    </lineage>
</organism>
<dbReference type="Proteomes" id="UP000009234">
    <property type="component" value="Chromosome"/>
</dbReference>
<dbReference type="Gene3D" id="3.40.50.300">
    <property type="entry name" value="P-loop containing nucleotide triphosphate hydrolases"/>
    <property type="match status" value="1"/>
</dbReference>
<dbReference type="InterPro" id="IPR025669">
    <property type="entry name" value="AAA_dom"/>
</dbReference>
<evidence type="ECO:0000259" key="1">
    <source>
        <dbReference type="Pfam" id="PF13614"/>
    </source>
</evidence>
<dbReference type="Pfam" id="PF13614">
    <property type="entry name" value="AAA_31"/>
    <property type="match status" value="1"/>
</dbReference>